<feature type="domain" description="DUF7029" evidence="3">
    <location>
        <begin position="131"/>
        <end position="228"/>
    </location>
</feature>
<dbReference type="InterPro" id="IPR054293">
    <property type="entry name" value="DUF7029"/>
</dbReference>
<feature type="region of interest" description="Disordered" evidence="1">
    <location>
        <begin position="55"/>
        <end position="74"/>
    </location>
</feature>
<dbReference type="EMBL" id="QAPG01000012">
    <property type="protein sequence ID" value="TDZ39126.1"/>
    <property type="molecule type" value="Genomic_DNA"/>
</dbReference>
<sequence>MKFCSALPLLGFSITHVLAHPGQPGVLERRQNATESVEPTDVPIETVVVTVSSDPVVSTEAPDESTSATSTATSSTSAVATATLLPAVPDDCDLEAITNLTPHPRGSGDAIHYIQDDGPETERIFAIATPKWTAPSVVLDHTALVSHVEVSKDGNLVIKFRDSSAYSHCKSEWTDDGTIFVTYTPDCGDYDLGQRCYYKSHRVSFNSSSLSATAFGQPKAMEDLTDNITVAWGSYGSQQINHNGPATSQTDADATITSPITSTESTRCVAPQDDKYGLPTACHGPYFDDDLDLGLGLNSPDAFAFKDMLDSVYEANNDVVFDPAEVGVITKRAAAFDPETAATLKSFTEKAKTGIAMIANKSQSAVTNGVAGPTPNDTVLAAISLGGLGTTIGNVIAGRPNVFERDYGRMRLPATAAECAASQINAAERQRLASACSPVSADVKAVKTPWGESALLLASVGGTTATNAQRPSGNFVKIYCVRCGVEGSLRTKGSITFSITQGITQGYIESDIDLDIGVGLGIYAQASGGVPIPLVSRNIFTVPLSPFTAGFVTIGPFLSLGTSIKATPNIVGTAMARVDTSIVRAKFVYDWKQGVTKAAGFKPSFKPSFQSEGELSLAGVQLGIPVALEFGITVGSGCDRCKGSIALRTTPFVKLGAVSGNAPGVKLATCDQTTASISVANDVDVKLNGFGIPSLLTTLPKSIYKTPDYVLKSFCARRTNKINFRRRDTTDALSLPGTSTEAPLPTSVDVAGPAATYVEEDVEYAEYNGTSATAVPYNIDAESFDGYWFSTLHLQNDNNFVLASCSDGNVYVQQKKAFAELPYYISCNTLWAGFNNSVVSGPTGKVLHYYNNTMERLGVSRLRTAVRSEIPGGSVYLALTPYNHDNNDATARILAAIDPDEHIFFPAVCTYKDGQSPKVYLVGADFEAGLATLKSPDLAYTVTNGLVDDCRLLFLDITERDDDFEAAQAAAIL</sequence>
<dbReference type="Pfam" id="PF22974">
    <property type="entry name" value="DUF7029"/>
    <property type="match status" value="1"/>
</dbReference>
<keyword evidence="5" id="KW-1185">Reference proteome</keyword>
<reference evidence="4 5" key="1">
    <citation type="submission" date="2018-11" db="EMBL/GenBank/DDBJ databases">
        <title>Genome sequence and assembly of Colletotrichum spinosum.</title>
        <authorList>
            <person name="Gan P."/>
            <person name="Shirasu K."/>
        </authorList>
    </citation>
    <scope>NUCLEOTIDE SEQUENCE [LARGE SCALE GENOMIC DNA]</scope>
    <source>
        <strain evidence="4 5">CBS 515.97</strain>
    </source>
</reference>
<gene>
    <name evidence="4" type="ORF">C8035_v005681</name>
</gene>
<evidence type="ECO:0000259" key="3">
    <source>
        <dbReference type="Pfam" id="PF22974"/>
    </source>
</evidence>
<dbReference type="AlphaFoldDB" id="A0A4R8QPD4"/>
<feature type="chain" id="PRO_5020809873" description="DUF7029 domain-containing protein" evidence="2">
    <location>
        <begin position="20"/>
        <end position="973"/>
    </location>
</feature>
<accession>A0A4R8QPD4</accession>
<keyword evidence="2" id="KW-0732">Signal</keyword>
<organism evidence="4 5">
    <name type="scientific">Colletotrichum spinosum</name>
    <dbReference type="NCBI Taxonomy" id="1347390"/>
    <lineage>
        <taxon>Eukaryota</taxon>
        <taxon>Fungi</taxon>
        <taxon>Dikarya</taxon>
        <taxon>Ascomycota</taxon>
        <taxon>Pezizomycotina</taxon>
        <taxon>Sordariomycetes</taxon>
        <taxon>Hypocreomycetidae</taxon>
        <taxon>Glomerellales</taxon>
        <taxon>Glomerellaceae</taxon>
        <taxon>Colletotrichum</taxon>
        <taxon>Colletotrichum orbiculare species complex</taxon>
    </lineage>
</organism>
<protein>
    <recommendedName>
        <fullName evidence="3">DUF7029 domain-containing protein</fullName>
    </recommendedName>
</protein>
<evidence type="ECO:0000313" key="4">
    <source>
        <dbReference type="EMBL" id="TDZ39126.1"/>
    </source>
</evidence>
<dbReference type="Proteomes" id="UP000295083">
    <property type="component" value="Unassembled WGS sequence"/>
</dbReference>
<evidence type="ECO:0000256" key="2">
    <source>
        <dbReference type="SAM" id="SignalP"/>
    </source>
</evidence>
<evidence type="ECO:0000256" key="1">
    <source>
        <dbReference type="SAM" id="MobiDB-lite"/>
    </source>
</evidence>
<evidence type="ECO:0000313" key="5">
    <source>
        <dbReference type="Proteomes" id="UP000295083"/>
    </source>
</evidence>
<feature type="signal peptide" evidence="2">
    <location>
        <begin position="1"/>
        <end position="19"/>
    </location>
</feature>
<name>A0A4R8QPD4_9PEZI</name>
<proteinExistence type="predicted"/>
<comment type="caution">
    <text evidence="4">The sequence shown here is derived from an EMBL/GenBank/DDBJ whole genome shotgun (WGS) entry which is preliminary data.</text>
</comment>